<sequence>MTCPNPNPYGIFSPSPLKPDPRTDGSWVGSTDSAIAMKSSDPQYETHDCSYVWFGKLAQKKGVISIHRSLL</sequence>
<evidence type="ECO:0000313" key="1">
    <source>
        <dbReference type="EMBL" id="KAI7935755.1"/>
    </source>
</evidence>
<dbReference type="EMBL" id="CM045882">
    <property type="protein sequence ID" value="KAI7935755.1"/>
    <property type="molecule type" value="Genomic_DNA"/>
</dbReference>
<proteinExistence type="predicted"/>
<protein>
    <submittedName>
        <fullName evidence="1">Uncharacterized protein</fullName>
    </submittedName>
</protein>
<organism evidence="1 2">
    <name type="scientific">Puccinia striiformis f. sp. tritici</name>
    <dbReference type="NCBI Taxonomy" id="168172"/>
    <lineage>
        <taxon>Eukaryota</taxon>
        <taxon>Fungi</taxon>
        <taxon>Dikarya</taxon>
        <taxon>Basidiomycota</taxon>
        <taxon>Pucciniomycotina</taxon>
        <taxon>Pucciniomycetes</taxon>
        <taxon>Pucciniales</taxon>
        <taxon>Pucciniaceae</taxon>
        <taxon>Puccinia</taxon>
    </lineage>
</organism>
<gene>
    <name evidence="1" type="ORF">MJO28_016626</name>
</gene>
<name>A0ACC0DNS0_9BASI</name>
<reference evidence="2" key="1">
    <citation type="journal article" date="2018" name="BMC Genomics">
        <title>Genomic insights into host adaptation between the wheat stripe rust pathogen (Puccinia striiformis f. sp. tritici) and the barley stripe rust pathogen (Puccinia striiformis f. sp. hordei).</title>
        <authorList>
            <person name="Xia C."/>
            <person name="Wang M."/>
            <person name="Yin C."/>
            <person name="Cornejo O.E."/>
            <person name="Hulbert S.H."/>
            <person name="Chen X."/>
        </authorList>
    </citation>
    <scope>NUCLEOTIDE SEQUENCE [LARGE SCALE GENOMIC DNA]</scope>
    <source>
        <strain evidence="2">93-210</strain>
    </source>
</reference>
<accession>A0ACC0DNS0</accession>
<reference evidence="1 2" key="3">
    <citation type="journal article" date="2022" name="Microbiol. Spectr.">
        <title>Folding features and dynamics of 3D genome architecture in plant fungal pathogens.</title>
        <authorList>
            <person name="Xia C."/>
        </authorList>
    </citation>
    <scope>NUCLEOTIDE SEQUENCE [LARGE SCALE GENOMIC DNA]</scope>
    <source>
        <strain evidence="1 2">93-210</strain>
    </source>
</reference>
<keyword evidence="2" id="KW-1185">Reference proteome</keyword>
<evidence type="ECO:0000313" key="2">
    <source>
        <dbReference type="Proteomes" id="UP001060170"/>
    </source>
</evidence>
<comment type="caution">
    <text evidence="1">The sequence shown here is derived from an EMBL/GenBank/DDBJ whole genome shotgun (WGS) entry which is preliminary data.</text>
</comment>
<reference evidence="2" key="2">
    <citation type="journal article" date="2018" name="Mol. Plant Microbe Interact.">
        <title>Genome sequence resources for the wheat stripe rust pathogen (Puccinia striiformis f. sp. tritici) and the barley stripe rust pathogen (Puccinia striiformis f. sp. hordei).</title>
        <authorList>
            <person name="Xia C."/>
            <person name="Wang M."/>
            <person name="Yin C."/>
            <person name="Cornejo O.E."/>
            <person name="Hulbert S.H."/>
            <person name="Chen X."/>
        </authorList>
    </citation>
    <scope>NUCLEOTIDE SEQUENCE [LARGE SCALE GENOMIC DNA]</scope>
    <source>
        <strain evidence="2">93-210</strain>
    </source>
</reference>
<dbReference type="Proteomes" id="UP001060170">
    <property type="component" value="Chromosome 18"/>
</dbReference>